<evidence type="ECO:0000256" key="1">
    <source>
        <dbReference type="ARBA" id="ARBA00004651"/>
    </source>
</evidence>
<dbReference type="SMART" id="SM00382">
    <property type="entry name" value="AAA"/>
    <property type="match status" value="1"/>
</dbReference>
<evidence type="ECO:0000256" key="4">
    <source>
        <dbReference type="ARBA" id="ARBA00022840"/>
    </source>
</evidence>
<sequence>MSEQLSTWQIAVRIARFRPGLFALSFLQLTAWSASMLLIGWLLQQVFDALSGARPAGFGIFELVAVLAAAELARIAVMWGGVVRTHAWERMRGLLRLNLLRAQLHSGGPQAGTPASSPGEAVSRFRDDTDDFLNFVQTALTTGSKVVTAVGSMVIMLSIQPVLALVVVLPLVTVVLVTRLVSSRIRTLRVAYRQATAAVTGLLGELFGAVLAVKSGHAGNELQRHLARLNEHRRRTGLKDQLLSQLLSSFNRATVDLSIGVVLLLAAPAMHRGDFTVGDLALFVSYIGSLVWVPYYAGQLISRHRQAGVAIERMAKLAPDKSSLVVHRPLDETERQASVLHPAFESLTVDALGAVHETSGRGFDAVSFALERGTFTVVTGPAGAGKSSLLRAILGLLPVQSGTISWNDRPIDDLAAFLVPPRAAYVPQVPRLFSETLRDNVLLGHHADDLEASVRTAVLDQDVETMPAGLATEVGARGVRLSGGQVQRTALARALVRKPDLLVLDDVSSALDVETERRLWDRLLANRDRTLLVVSNRPATIARADQVVRLEHGRAVAEQVARSVGCVA</sequence>
<proteinExistence type="predicted"/>
<dbReference type="SUPFAM" id="SSF52540">
    <property type="entry name" value="P-loop containing nucleoside triphosphate hydrolases"/>
    <property type="match status" value="1"/>
</dbReference>
<dbReference type="Proteomes" id="UP001595699">
    <property type="component" value="Unassembled WGS sequence"/>
</dbReference>
<evidence type="ECO:0000256" key="6">
    <source>
        <dbReference type="ARBA" id="ARBA00023136"/>
    </source>
</evidence>
<keyword evidence="3" id="KW-0547">Nucleotide-binding</keyword>
<feature type="transmembrane region" description="Helical" evidence="7">
    <location>
        <begin position="277"/>
        <end position="297"/>
    </location>
</feature>
<feature type="transmembrane region" description="Helical" evidence="7">
    <location>
        <begin position="162"/>
        <end position="181"/>
    </location>
</feature>
<dbReference type="InterPro" id="IPR003439">
    <property type="entry name" value="ABC_transporter-like_ATP-bd"/>
</dbReference>
<evidence type="ECO:0000256" key="3">
    <source>
        <dbReference type="ARBA" id="ARBA00022741"/>
    </source>
</evidence>
<dbReference type="EMBL" id="JBHRZH010000006">
    <property type="protein sequence ID" value="MFC3760578.1"/>
    <property type="molecule type" value="Genomic_DNA"/>
</dbReference>
<keyword evidence="5 7" id="KW-1133">Transmembrane helix</keyword>
<feature type="transmembrane region" description="Helical" evidence="7">
    <location>
        <begin position="63"/>
        <end position="82"/>
    </location>
</feature>
<feature type="domain" description="ABC transmembrane type-1" evidence="9">
    <location>
        <begin position="29"/>
        <end position="292"/>
    </location>
</feature>
<dbReference type="SUPFAM" id="SSF90123">
    <property type="entry name" value="ABC transporter transmembrane region"/>
    <property type="match status" value="1"/>
</dbReference>
<keyword evidence="6 7" id="KW-0472">Membrane</keyword>
<dbReference type="PANTHER" id="PTHR24221:SF423">
    <property type="entry name" value="ABC TRANSPORTER"/>
    <property type="match status" value="1"/>
</dbReference>
<gene>
    <name evidence="10" type="ORF">ACFOUW_06990</name>
</gene>
<protein>
    <submittedName>
        <fullName evidence="10">ATP-binding cassette domain-containing protein</fullName>
    </submittedName>
</protein>
<evidence type="ECO:0000259" key="8">
    <source>
        <dbReference type="PROSITE" id="PS50893"/>
    </source>
</evidence>
<dbReference type="Gene3D" id="1.20.1560.10">
    <property type="entry name" value="ABC transporter type 1, transmembrane domain"/>
    <property type="match status" value="1"/>
</dbReference>
<feature type="transmembrane region" description="Helical" evidence="7">
    <location>
        <begin position="132"/>
        <end position="156"/>
    </location>
</feature>
<comment type="subcellular location">
    <subcellularLocation>
        <location evidence="1">Cell membrane</location>
        <topology evidence="1">Multi-pass membrane protein</topology>
    </subcellularLocation>
</comment>
<dbReference type="PROSITE" id="PS50929">
    <property type="entry name" value="ABC_TM1F"/>
    <property type="match status" value="1"/>
</dbReference>
<dbReference type="PROSITE" id="PS50893">
    <property type="entry name" value="ABC_TRANSPORTER_2"/>
    <property type="match status" value="1"/>
</dbReference>
<dbReference type="GO" id="GO:0005524">
    <property type="term" value="F:ATP binding"/>
    <property type="evidence" value="ECO:0007669"/>
    <property type="project" value="UniProtKB-KW"/>
</dbReference>
<dbReference type="InterPro" id="IPR027417">
    <property type="entry name" value="P-loop_NTPase"/>
</dbReference>
<comment type="caution">
    <text evidence="10">The sequence shown here is derived from an EMBL/GenBank/DDBJ whole genome shotgun (WGS) entry which is preliminary data.</text>
</comment>
<dbReference type="InterPro" id="IPR011527">
    <property type="entry name" value="ABC1_TM_dom"/>
</dbReference>
<feature type="transmembrane region" description="Helical" evidence="7">
    <location>
        <begin position="21"/>
        <end position="43"/>
    </location>
</feature>
<keyword evidence="11" id="KW-1185">Reference proteome</keyword>
<organism evidence="10 11">
    <name type="scientific">Tenggerimyces flavus</name>
    <dbReference type="NCBI Taxonomy" id="1708749"/>
    <lineage>
        <taxon>Bacteria</taxon>
        <taxon>Bacillati</taxon>
        <taxon>Actinomycetota</taxon>
        <taxon>Actinomycetes</taxon>
        <taxon>Propionibacteriales</taxon>
        <taxon>Nocardioidaceae</taxon>
        <taxon>Tenggerimyces</taxon>
    </lineage>
</organism>
<evidence type="ECO:0000313" key="11">
    <source>
        <dbReference type="Proteomes" id="UP001595699"/>
    </source>
</evidence>
<dbReference type="InterPro" id="IPR036640">
    <property type="entry name" value="ABC1_TM_sf"/>
</dbReference>
<dbReference type="PANTHER" id="PTHR24221">
    <property type="entry name" value="ATP-BINDING CASSETTE SUB-FAMILY B"/>
    <property type="match status" value="1"/>
</dbReference>
<evidence type="ECO:0000256" key="2">
    <source>
        <dbReference type="ARBA" id="ARBA00022692"/>
    </source>
</evidence>
<dbReference type="InterPro" id="IPR003593">
    <property type="entry name" value="AAA+_ATPase"/>
</dbReference>
<evidence type="ECO:0000313" key="10">
    <source>
        <dbReference type="EMBL" id="MFC3760578.1"/>
    </source>
</evidence>
<feature type="domain" description="ABC transporter" evidence="8">
    <location>
        <begin position="347"/>
        <end position="567"/>
    </location>
</feature>
<accession>A0ABV7Y766</accession>
<dbReference type="Pfam" id="PF00664">
    <property type="entry name" value="ABC_membrane"/>
    <property type="match status" value="1"/>
</dbReference>
<evidence type="ECO:0000256" key="5">
    <source>
        <dbReference type="ARBA" id="ARBA00022989"/>
    </source>
</evidence>
<evidence type="ECO:0000259" key="9">
    <source>
        <dbReference type="PROSITE" id="PS50929"/>
    </source>
</evidence>
<dbReference type="RefSeq" id="WP_205116767.1">
    <property type="nucleotide sequence ID" value="NZ_JAFBCM010000001.1"/>
</dbReference>
<evidence type="ECO:0000256" key="7">
    <source>
        <dbReference type="SAM" id="Phobius"/>
    </source>
</evidence>
<keyword evidence="2 7" id="KW-0812">Transmembrane</keyword>
<reference evidence="11" key="1">
    <citation type="journal article" date="2019" name="Int. J. Syst. Evol. Microbiol.">
        <title>The Global Catalogue of Microorganisms (GCM) 10K type strain sequencing project: providing services to taxonomists for standard genome sequencing and annotation.</title>
        <authorList>
            <consortium name="The Broad Institute Genomics Platform"/>
            <consortium name="The Broad Institute Genome Sequencing Center for Infectious Disease"/>
            <person name="Wu L."/>
            <person name="Ma J."/>
        </authorList>
    </citation>
    <scope>NUCLEOTIDE SEQUENCE [LARGE SCALE GENOMIC DNA]</scope>
    <source>
        <strain evidence="11">CGMCC 4.7241</strain>
    </source>
</reference>
<dbReference type="Gene3D" id="3.40.50.300">
    <property type="entry name" value="P-loop containing nucleotide triphosphate hydrolases"/>
    <property type="match status" value="1"/>
</dbReference>
<keyword evidence="4 10" id="KW-0067">ATP-binding</keyword>
<dbReference type="InterPro" id="IPR039421">
    <property type="entry name" value="Type_1_exporter"/>
</dbReference>
<dbReference type="Pfam" id="PF00005">
    <property type="entry name" value="ABC_tran"/>
    <property type="match status" value="1"/>
</dbReference>
<name>A0ABV7Y766_9ACTN</name>